<dbReference type="InterPro" id="IPR050228">
    <property type="entry name" value="Carboxylesterase_BioH"/>
</dbReference>
<dbReference type="InterPro" id="IPR029058">
    <property type="entry name" value="AB_hydrolase_fold"/>
</dbReference>
<protein>
    <submittedName>
        <fullName evidence="2">3-oxoadipate enol-lactonase</fullName>
        <ecNumber evidence="2">3.1.1.24</ecNumber>
    </submittedName>
</protein>
<keyword evidence="3" id="KW-1185">Reference proteome</keyword>
<dbReference type="Gene3D" id="3.40.50.1820">
    <property type="entry name" value="alpha/beta hydrolase"/>
    <property type="match status" value="1"/>
</dbReference>
<comment type="caution">
    <text evidence="2">The sequence shown here is derived from an EMBL/GenBank/DDBJ whole genome shotgun (WGS) entry which is preliminary data.</text>
</comment>
<accession>A0ABT6KW30</accession>
<evidence type="ECO:0000313" key="2">
    <source>
        <dbReference type="EMBL" id="MDH6194823.1"/>
    </source>
</evidence>
<evidence type="ECO:0000259" key="1">
    <source>
        <dbReference type="Pfam" id="PF00561"/>
    </source>
</evidence>
<dbReference type="InterPro" id="IPR000073">
    <property type="entry name" value="AB_hydrolase_1"/>
</dbReference>
<dbReference type="RefSeq" id="WP_280831475.1">
    <property type="nucleotide sequence ID" value="NZ_JARXVE010000002.1"/>
</dbReference>
<dbReference type="EMBL" id="JARXVE010000002">
    <property type="protein sequence ID" value="MDH6194823.1"/>
    <property type="molecule type" value="Genomic_DNA"/>
</dbReference>
<dbReference type="Proteomes" id="UP001160130">
    <property type="component" value="Unassembled WGS sequence"/>
</dbReference>
<dbReference type="PANTHER" id="PTHR43194">
    <property type="entry name" value="HYDROLASE ALPHA/BETA FOLD FAMILY"/>
    <property type="match status" value="1"/>
</dbReference>
<dbReference type="PANTHER" id="PTHR43194:SF2">
    <property type="entry name" value="PEROXISOMAL MEMBRANE PROTEIN LPX1"/>
    <property type="match status" value="1"/>
</dbReference>
<evidence type="ECO:0000313" key="3">
    <source>
        <dbReference type="Proteomes" id="UP001160130"/>
    </source>
</evidence>
<reference evidence="2 3" key="1">
    <citation type="submission" date="2023-04" db="EMBL/GenBank/DDBJ databases">
        <title>Forest soil microbial communities from Buena Vista Peninsula, Colon Province, Panama.</title>
        <authorList>
            <person name="Bouskill N."/>
        </authorList>
    </citation>
    <scope>NUCLEOTIDE SEQUENCE [LARGE SCALE GENOMIC DNA]</scope>
    <source>
        <strain evidence="2 3">AC80</strain>
    </source>
</reference>
<sequence>MERFSVLGPAGDISGLRRVTDGAGAPVVLVHGVNGAAVQWSGVAERLTDRTTIAVDLRGHGDSESGDGRYGAEDYAGDVAAVMDGLGVDRAHLVGTSFGGGVCLTLAAAQPDRIRSVAILGGALSVTGTADADAAVGALHLLGTEPFFEQVAAASFAPGSDAELIRDSVRLAARNDAITVERILRAAFSADVSAAAAGVTAPALVLTGELDQTCPPALGVALAAALRTDCRVLPGRGHMAHVEDPDLIAGLIDAQLRQVDSADTARKG</sequence>
<feature type="domain" description="AB hydrolase-1" evidence="1">
    <location>
        <begin position="26"/>
        <end position="171"/>
    </location>
</feature>
<proteinExistence type="predicted"/>
<organism evidence="2 3">
    <name type="scientific">Mycolicibacterium frederiksbergense</name>
    <dbReference type="NCBI Taxonomy" id="117567"/>
    <lineage>
        <taxon>Bacteria</taxon>
        <taxon>Bacillati</taxon>
        <taxon>Actinomycetota</taxon>
        <taxon>Actinomycetes</taxon>
        <taxon>Mycobacteriales</taxon>
        <taxon>Mycobacteriaceae</taxon>
        <taxon>Mycolicibacterium</taxon>
    </lineage>
</organism>
<dbReference type="EC" id="3.1.1.24" evidence="2"/>
<dbReference type="Pfam" id="PF00561">
    <property type="entry name" value="Abhydrolase_1"/>
    <property type="match status" value="1"/>
</dbReference>
<dbReference type="GO" id="GO:0047570">
    <property type="term" value="F:3-oxoadipate enol-lactonase activity"/>
    <property type="evidence" value="ECO:0007669"/>
    <property type="project" value="UniProtKB-EC"/>
</dbReference>
<keyword evidence="2" id="KW-0378">Hydrolase</keyword>
<name>A0ABT6KW30_9MYCO</name>
<dbReference type="PRINTS" id="PR00111">
    <property type="entry name" value="ABHYDROLASE"/>
</dbReference>
<gene>
    <name evidence="2" type="ORF">M2272_001452</name>
</gene>
<dbReference type="SUPFAM" id="SSF53474">
    <property type="entry name" value="alpha/beta-Hydrolases"/>
    <property type="match status" value="1"/>
</dbReference>